<sequence length="323" mass="34233">MDKNVFRGLAGVVAVVGLGLVSTTATGLPGGSAREISFMPDNNLDQEDNLLAPTGITETEFNRVIAATRTVYNPIVSALGGRLVINALWTNNTVNANASRSGTTWTVNMYGGLARRAEVTSDGFGVVLCHELGHHLGGYFFYSGTDWAAAEGQSDWYATQACTRRLWASETAKNATFRNTAPQIVKDKCDDEWATTAEQDLCYRNVVAGKSAADLLAALGGTTANYNTPDTTVVTRTNTAHPRAQCRLDTYMTGALCTVQANLNAIPGLNASGGRNSANAEREAAKTRCLPASAAAGTPGYNGKNVPTCWFKPQVSGFAFDSE</sequence>
<organism evidence="1 2">
    <name type="scientific">Pendulispora rubella</name>
    <dbReference type="NCBI Taxonomy" id="2741070"/>
    <lineage>
        <taxon>Bacteria</taxon>
        <taxon>Pseudomonadati</taxon>
        <taxon>Myxococcota</taxon>
        <taxon>Myxococcia</taxon>
        <taxon>Myxococcales</taxon>
        <taxon>Sorangiineae</taxon>
        <taxon>Pendulisporaceae</taxon>
        <taxon>Pendulispora</taxon>
    </lineage>
</organism>
<evidence type="ECO:0008006" key="3">
    <source>
        <dbReference type="Google" id="ProtNLM"/>
    </source>
</evidence>
<proteinExistence type="predicted"/>
<name>A0ABZ2KSZ0_9BACT</name>
<gene>
    <name evidence="1" type="ORF">LVJ94_33290</name>
</gene>
<evidence type="ECO:0000313" key="2">
    <source>
        <dbReference type="Proteomes" id="UP001374803"/>
    </source>
</evidence>
<accession>A0ABZ2KSZ0</accession>
<dbReference type="EMBL" id="CP089983">
    <property type="protein sequence ID" value="WXB01779.1"/>
    <property type="molecule type" value="Genomic_DNA"/>
</dbReference>
<dbReference type="Proteomes" id="UP001374803">
    <property type="component" value="Chromosome"/>
</dbReference>
<dbReference type="SUPFAM" id="SSF55486">
    <property type="entry name" value="Metalloproteases ('zincins'), catalytic domain"/>
    <property type="match status" value="1"/>
</dbReference>
<evidence type="ECO:0000313" key="1">
    <source>
        <dbReference type="EMBL" id="WXB01779.1"/>
    </source>
</evidence>
<dbReference type="RefSeq" id="WP_394831398.1">
    <property type="nucleotide sequence ID" value="NZ_CP089929.1"/>
</dbReference>
<keyword evidence="2" id="KW-1185">Reference proteome</keyword>
<reference evidence="1" key="1">
    <citation type="submission" date="2021-12" db="EMBL/GenBank/DDBJ databases">
        <title>Discovery of the Pendulisporaceae a myxobacterial family with distinct sporulation behavior and unique specialized metabolism.</title>
        <authorList>
            <person name="Garcia R."/>
            <person name="Popoff A."/>
            <person name="Bader C.D."/>
            <person name="Loehr J."/>
            <person name="Walesch S."/>
            <person name="Walt C."/>
            <person name="Boldt J."/>
            <person name="Bunk B."/>
            <person name="Haeckl F.J.F.P.J."/>
            <person name="Gunesch A.P."/>
            <person name="Birkelbach J."/>
            <person name="Nuebel U."/>
            <person name="Pietschmann T."/>
            <person name="Bach T."/>
            <person name="Mueller R."/>
        </authorList>
    </citation>
    <scope>NUCLEOTIDE SEQUENCE</scope>
    <source>
        <strain evidence="1">MSr11367</strain>
    </source>
</reference>
<protein>
    <recommendedName>
        <fullName evidence="3">Metalloprotease</fullName>
    </recommendedName>
</protein>